<keyword evidence="2" id="KW-0456">Lyase</keyword>
<dbReference type="GO" id="GO:0036088">
    <property type="term" value="P:D-serine catabolic process"/>
    <property type="evidence" value="ECO:0007669"/>
    <property type="project" value="TreeGrafter"/>
</dbReference>
<sequence>MSMKPKTIHDIETPAVLIDIDRVKDNIARARAHADRIGVKLRPHIKTHKLPEFAKLQVEAGAVGITCQKIGEAEVMADAGLTDIFLPYNIIGATKLARLKVLHDRITLSVTVDSADTISGLAGAFTDPAHPLKVLVECDTGGGRCGVQSAEDAVALAKLIAASQGLTFGGLMTFPPTGKPKDAETWLANARSALVGAGLPCETVSSGGTPDMWQKPAEGVITEYRPGTYIYFDRYQVAKDAATPEHCALTVLATVVSHPTPTRAILDSGSKSLSSDTLGMADYGEIVGVPGARVTGLSEEHGIVTLSDGAVLVIGDRVRVLPDHACVVTNLFDEVYLVSGETVVDILPVAARGRLT</sequence>
<accession>A0AAE3QG13</accession>
<dbReference type="SMART" id="SM01119">
    <property type="entry name" value="D-ser_dehydrat"/>
    <property type="match status" value="1"/>
</dbReference>
<proteinExistence type="inferred from homology"/>
<gene>
    <name evidence="4" type="ORF">MRS75_11365</name>
</gene>
<evidence type="ECO:0000256" key="2">
    <source>
        <dbReference type="ARBA" id="ARBA00023239"/>
    </source>
</evidence>
<dbReference type="PANTHER" id="PTHR28004:SF2">
    <property type="entry name" value="D-SERINE DEHYDRATASE"/>
    <property type="match status" value="1"/>
</dbReference>
<dbReference type="PANTHER" id="PTHR28004">
    <property type="entry name" value="ZGC:162816-RELATED"/>
    <property type="match status" value="1"/>
</dbReference>
<organism evidence="4 5">
    <name type="scientific">Ferirhizobium litorale</name>
    <dbReference type="NCBI Taxonomy" id="2927786"/>
    <lineage>
        <taxon>Bacteria</taxon>
        <taxon>Pseudomonadati</taxon>
        <taxon>Pseudomonadota</taxon>
        <taxon>Alphaproteobacteria</taxon>
        <taxon>Hyphomicrobiales</taxon>
        <taxon>Rhizobiaceae</taxon>
        <taxon>Ferirhizobium</taxon>
    </lineage>
</organism>
<dbReference type="Gene3D" id="3.20.20.10">
    <property type="entry name" value="Alanine racemase"/>
    <property type="match status" value="1"/>
</dbReference>
<reference evidence="4" key="1">
    <citation type="submission" date="2022-03" db="EMBL/GenBank/DDBJ databases">
        <title>Fererhizobium litorale gen. nov., sp. nov., isolated from sandy sediments of the Sea of Japan seashore.</title>
        <authorList>
            <person name="Romanenko L."/>
            <person name="Kurilenko V."/>
            <person name="Otstavnykh N."/>
            <person name="Svetashev V."/>
            <person name="Tekutyeva L."/>
            <person name="Isaeva M."/>
            <person name="Mikhailov V."/>
        </authorList>
    </citation>
    <scope>NUCLEOTIDE SEQUENCE</scope>
    <source>
        <strain evidence="4">KMM 9576</strain>
    </source>
</reference>
<feature type="domain" description="D-serine dehydratase-like" evidence="3">
    <location>
        <begin position="248"/>
        <end position="339"/>
    </location>
</feature>
<evidence type="ECO:0000256" key="1">
    <source>
        <dbReference type="ARBA" id="ARBA00005323"/>
    </source>
</evidence>
<dbReference type="GO" id="GO:0008721">
    <property type="term" value="F:D-serine ammonia-lyase activity"/>
    <property type="evidence" value="ECO:0007669"/>
    <property type="project" value="TreeGrafter"/>
</dbReference>
<dbReference type="SUPFAM" id="SSF51419">
    <property type="entry name" value="PLP-binding barrel"/>
    <property type="match status" value="1"/>
</dbReference>
<dbReference type="Gene3D" id="2.40.37.20">
    <property type="entry name" value="D-serine dehydratase-like domain"/>
    <property type="match status" value="1"/>
</dbReference>
<keyword evidence="5" id="KW-1185">Reference proteome</keyword>
<dbReference type="Pfam" id="PF01168">
    <property type="entry name" value="Ala_racemase_N"/>
    <property type="match status" value="1"/>
</dbReference>
<dbReference type="Proteomes" id="UP001161580">
    <property type="component" value="Unassembled WGS sequence"/>
</dbReference>
<dbReference type="RefSeq" id="WP_311786369.1">
    <property type="nucleotide sequence ID" value="NZ_JALDYY010000004.1"/>
</dbReference>
<dbReference type="CDD" id="cd06820">
    <property type="entry name" value="PLPDE_III_LS_D-TA_like"/>
    <property type="match status" value="1"/>
</dbReference>
<dbReference type="AlphaFoldDB" id="A0AAE3QG13"/>
<dbReference type="InterPro" id="IPR042208">
    <property type="entry name" value="D-ser_dehydrat-like_sf"/>
</dbReference>
<evidence type="ECO:0000259" key="3">
    <source>
        <dbReference type="SMART" id="SM01119"/>
    </source>
</evidence>
<protein>
    <submittedName>
        <fullName evidence="4">D-TA family PLP-dependent enzyme</fullName>
    </submittedName>
</protein>
<dbReference type="InterPro" id="IPR051466">
    <property type="entry name" value="D-amino_acid_metab_enzyme"/>
</dbReference>
<dbReference type="InterPro" id="IPR029066">
    <property type="entry name" value="PLP-binding_barrel"/>
</dbReference>
<dbReference type="Pfam" id="PF14031">
    <property type="entry name" value="D-ser_dehydrat"/>
    <property type="match status" value="1"/>
</dbReference>
<dbReference type="EMBL" id="JALDYZ010000005">
    <property type="protein sequence ID" value="MDI7922686.1"/>
    <property type="molecule type" value="Genomic_DNA"/>
</dbReference>
<name>A0AAE3QG13_9HYPH</name>
<dbReference type="InterPro" id="IPR026956">
    <property type="entry name" value="D-ser_dehydrat-like_dom"/>
</dbReference>
<dbReference type="InterPro" id="IPR001608">
    <property type="entry name" value="Ala_racemase_N"/>
</dbReference>
<evidence type="ECO:0000313" key="4">
    <source>
        <dbReference type="EMBL" id="MDI7922686.1"/>
    </source>
</evidence>
<evidence type="ECO:0000313" key="5">
    <source>
        <dbReference type="Proteomes" id="UP001161580"/>
    </source>
</evidence>
<comment type="similarity">
    <text evidence="1">Belongs to the DSD1 family.</text>
</comment>
<comment type="caution">
    <text evidence="4">The sequence shown here is derived from an EMBL/GenBank/DDBJ whole genome shotgun (WGS) entry which is preliminary data.</text>
</comment>